<reference evidence="7 8" key="1">
    <citation type="submission" date="2020-12" db="EMBL/GenBank/DDBJ databases">
        <title>Concerted genomic and epigenomic changes stabilize Arabidopsis allopolyploids.</title>
        <authorList>
            <person name="Chen Z."/>
        </authorList>
    </citation>
    <scope>NUCLEOTIDE SEQUENCE [LARGE SCALE GENOMIC DNA]</scope>
    <source>
        <strain evidence="7">Allo738</strain>
        <tissue evidence="7">Leaf</tissue>
    </source>
</reference>
<keyword evidence="8" id="KW-1185">Reference proteome</keyword>
<dbReference type="EMBL" id="JAEFBK010000008">
    <property type="protein sequence ID" value="KAG7579232.1"/>
    <property type="molecule type" value="Genomic_DNA"/>
</dbReference>
<feature type="signal peptide" evidence="6">
    <location>
        <begin position="1"/>
        <end position="28"/>
    </location>
</feature>
<comment type="similarity">
    <text evidence="1">Belongs to the DEFL family.</text>
</comment>
<evidence type="ECO:0000313" key="8">
    <source>
        <dbReference type="Proteomes" id="UP000694240"/>
    </source>
</evidence>
<accession>A0A8T2B0V5</accession>
<keyword evidence="3" id="KW-0295">Fungicide</keyword>
<organism evidence="7 8">
    <name type="scientific">Arabidopsis thaliana x Arabidopsis arenosa</name>
    <dbReference type="NCBI Taxonomy" id="1240361"/>
    <lineage>
        <taxon>Eukaryota</taxon>
        <taxon>Viridiplantae</taxon>
        <taxon>Streptophyta</taxon>
        <taxon>Embryophyta</taxon>
        <taxon>Tracheophyta</taxon>
        <taxon>Spermatophyta</taxon>
        <taxon>Magnoliopsida</taxon>
        <taxon>eudicotyledons</taxon>
        <taxon>Gunneridae</taxon>
        <taxon>Pentapetalae</taxon>
        <taxon>rosids</taxon>
        <taxon>malvids</taxon>
        <taxon>Brassicales</taxon>
        <taxon>Brassicaceae</taxon>
        <taxon>Camelineae</taxon>
        <taxon>Arabidopsis</taxon>
    </lineage>
</organism>
<evidence type="ECO:0000313" key="7">
    <source>
        <dbReference type="EMBL" id="KAG7579232.1"/>
    </source>
</evidence>
<keyword evidence="5" id="KW-1015">Disulfide bond</keyword>
<feature type="chain" id="PRO_5035863352" evidence="6">
    <location>
        <begin position="29"/>
        <end position="77"/>
    </location>
</feature>
<evidence type="ECO:0000256" key="6">
    <source>
        <dbReference type="SAM" id="SignalP"/>
    </source>
</evidence>
<evidence type="ECO:0000256" key="5">
    <source>
        <dbReference type="ARBA" id="ARBA00023157"/>
    </source>
</evidence>
<evidence type="ECO:0000256" key="4">
    <source>
        <dbReference type="ARBA" id="ARBA00022821"/>
    </source>
</evidence>
<keyword evidence="6" id="KW-0732">Signal</keyword>
<keyword evidence="7" id="KW-0946">Virion</keyword>
<evidence type="ECO:0000256" key="2">
    <source>
        <dbReference type="ARBA" id="ARBA00022529"/>
    </source>
</evidence>
<dbReference type="Proteomes" id="UP000694240">
    <property type="component" value="Chromosome 8"/>
</dbReference>
<name>A0A8T2B0V5_9BRAS</name>
<dbReference type="InterPro" id="IPR010851">
    <property type="entry name" value="DEFL"/>
</dbReference>
<keyword evidence="2" id="KW-0929">Antimicrobial</keyword>
<protein>
    <submittedName>
        <fullName evidence="7">S locus-related glycoprotein 1 binding pollen coat protein</fullName>
    </submittedName>
</protein>
<evidence type="ECO:0000256" key="3">
    <source>
        <dbReference type="ARBA" id="ARBA00022577"/>
    </source>
</evidence>
<keyword evidence="4" id="KW-0611">Plant defense</keyword>
<dbReference type="AlphaFoldDB" id="A0A8T2B0V5"/>
<dbReference type="Pfam" id="PF07333">
    <property type="entry name" value="SLR1-BP"/>
    <property type="match status" value="1"/>
</dbReference>
<comment type="caution">
    <text evidence="7">The sequence shown here is derived from an EMBL/GenBank/DDBJ whole genome shotgun (WGS) entry which is preliminary data.</text>
</comment>
<gene>
    <name evidence="7" type="ORF">ISN45_Aa03g033930</name>
</gene>
<keyword evidence="7" id="KW-0167">Capsid protein</keyword>
<sequence>MKKVLRSSFTIPTIFIICLLVFGAMVNGQCTLPLPVGPNGICVPKDCKSLCHQKYKGGGRCTPEKKDECLCFICKRP</sequence>
<evidence type="ECO:0000256" key="1">
    <source>
        <dbReference type="ARBA" id="ARBA00006722"/>
    </source>
</evidence>
<dbReference type="GO" id="GO:0050832">
    <property type="term" value="P:defense response to fungus"/>
    <property type="evidence" value="ECO:0007669"/>
    <property type="project" value="UniProtKB-KW"/>
</dbReference>
<proteinExistence type="inferred from homology"/>
<dbReference type="GO" id="GO:0031640">
    <property type="term" value="P:killing of cells of another organism"/>
    <property type="evidence" value="ECO:0007669"/>
    <property type="project" value="UniProtKB-KW"/>
</dbReference>